<dbReference type="Gene3D" id="1.25.40.20">
    <property type="entry name" value="Ankyrin repeat-containing domain"/>
    <property type="match status" value="1"/>
</dbReference>
<dbReference type="GeneID" id="105940300"/>
<keyword evidence="4" id="KW-1185">Reference proteome</keyword>
<name>A0A3Q2NNS0_FUNHE</name>
<dbReference type="PANTHER" id="PTHR22677:SF4">
    <property type="entry name" value="USHER SYNDROME TYPE-1G PROTEIN-LIKE PROTEIN"/>
    <property type="match status" value="1"/>
</dbReference>
<keyword evidence="1" id="KW-0040">ANK repeat</keyword>
<dbReference type="SUPFAM" id="SSF48403">
    <property type="entry name" value="Ankyrin repeat"/>
    <property type="match status" value="1"/>
</dbReference>
<protein>
    <submittedName>
        <fullName evidence="3">Ankyrin repeat domain 45</fullName>
    </submittedName>
</protein>
<evidence type="ECO:0000256" key="2">
    <source>
        <dbReference type="SAM" id="MobiDB-lite"/>
    </source>
</evidence>
<accession>A0A3Q2NNS0</accession>
<sequence>MEAVVLGIAMTTKQDEIFDSVLSGDLENIKHLLESNDATEESEEQDLFGKVDEMGRNALMVASMLGKSSIVRELVKQGARVDGHTVRGYTSLHLAACWGHLDTVRTLLELGADTQAETFRGERPVDLARKYSQTDCCDCLTQAEHEQEDIIPDSEETHAGSRDTLSTKEVDTASQKTQRAKHLKKKPTL</sequence>
<dbReference type="OrthoDB" id="194358at2759"/>
<organism evidence="3 4">
    <name type="scientific">Fundulus heteroclitus</name>
    <name type="common">Killifish</name>
    <name type="synonym">Mummichog</name>
    <dbReference type="NCBI Taxonomy" id="8078"/>
    <lineage>
        <taxon>Eukaryota</taxon>
        <taxon>Metazoa</taxon>
        <taxon>Chordata</taxon>
        <taxon>Craniata</taxon>
        <taxon>Vertebrata</taxon>
        <taxon>Euteleostomi</taxon>
        <taxon>Actinopterygii</taxon>
        <taxon>Neopterygii</taxon>
        <taxon>Teleostei</taxon>
        <taxon>Neoteleostei</taxon>
        <taxon>Acanthomorphata</taxon>
        <taxon>Ovalentaria</taxon>
        <taxon>Atherinomorphae</taxon>
        <taxon>Cyprinodontiformes</taxon>
        <taxon>Fundulidae</taxon>
        <taxon>Fundulus</taxon>
    </lineage>
</organism>
<dbReference type="InterPro" id="IPR002110">
    <property type="entry name" value="Ankyrin_rpt"/>
</dbReference>
<evidence type="ECO:0000313" key="4">
    <source>
        <dbReference type="Proteomes" id="UP000265000"/>
    </source>
</evidence>
<dbReference type="PROSITE" id="PS50088">
    <property type="entry name" value="ANK_REPEAT"/>
    <property type="match status" value="2"/>
</dbReference>
<dbReference type="PANTHER" id="PTHR22677">
    <property type="entry name" value="ANKYRIN REPEAT DOMAIN-CONTAINING PROTEIN 60"/>
    <property type="match status" value="1"/>
</dbReference>
<dbReference type="InterPro" id="IPR039323">
    <property type="entry name" value="ANKRD_45/46/60"/>
</dbReference>
<dbReference type="Ensembl" id="ENSFHET00000015327.1">
    <property type="protein sequence ID" value="ENSFHEP00000000560.1"/>
    <property type="gene ID" value="ENSFHEG00000001270.1"/>
</dbReference>
<reference evidence="3" key="2">
    <citation type="submission" date="2025-09" db="UniProtKB">
        <authorList>
            <consortium name="Ensembl"/>
        </authorList>
    </citation>
    <scope>IDENTIFICATION</scope>
</reference>
<dbReference type="PROSITE" id="PS50297">
    <property type="entry name" value="ANK_REP_REGION"/>
    <property type="match status" value="2"/>
</dbReference>
<feature type="repeat" description="ANK" evidence="1">
    <location>
        <begin position="87"/>
        <end position="119"/>
    </location>
</feature>
<dbReference type="AlphaFoldDB" id="A0A3Q2NNS0"/>
<dbReference type="InterPro" id="IPR036770">
    <property type="entry name" value="Ankyrin_rpt-contain_sf"/>
</dbReference>
<dbReference type="SMART" id="SM00248">
    <property type="entry name" value="ANK"/>
    <property type="match status" value="2"/>
</dbReference>
<feature type="region of interest" description="Disordered" evidence="2">
    <location>
        <begin position="147"/>
        <end position="189"/>
    </location>
</feature>
<evidence type="ECO:0000256" key="1">
    <source>
        <dbReference type="PROSITE-ProRule" id="PRU00023"/>
    </source>
</evidence>
<dbReference type="Pfam" id="PF12796">
    <property type="entry name" value="Ank_2"/>
    <property type="match status" value="1"/>
</dbReference>
<reference evidence="3" key="1">
    <citation type="submission" date="2025-08" db="UniProtKB">
        <authorList>
            <consortium name="Ensembl"/>
        </authorList>
    </citation>
    <scope>IDENTIFICATION</scope>
</reference>
<proteinExistence type="predicted"/>
<dbReference type="CTD" id="339416"/>
<dbReference type="STRING" id="8078.ENSFHEP00000000560"/>
<feature type="repeat" description="ANK" evidence="1">
    <location>
        <begin position="54"/>
        <end position="86"/>
    </location>
</feature>
<dbReference type="Proteomes" id="UP000265000">
    <property type="component" value="Unplaced"/>
</dbReference>
<evidence type="ECO:0000313" key="3">
    <source>
        <dbReference type="Ensembl" id="ENSFHEP00000000560.1"/>
    </source>
</evidence>
<dbReference type="GeneTree" id="ENSGT00390000008829"/>
<feature type="compositionally biased region" description="Basic and acidic residues" evidence="2">
    <location>
        <begin position="155"/>
        <end position="171"/>
    </location>
</feature>
<feature type="compositionally biased region" description="Basic residues" evidence="2">
    <location>
        <begin position="178"/>
        <end position="189"/>
    </location>
</feature>